<dbReference type="PROSITE" id="PS00463">
    <property type="entry name" value="ZN2_CY6_FUNGAL_1"/>
    <property type="match status" value="1"/>
</dbReference>
<dbReference type="CDD" id="cd00067">
    <property type="entry name" value="GAL4"/>
    <property type="match status" value="1"/>
</dbReference>
<dbReference type="HOGENOM" id="CLU_025338_0_0_1"/>
<gene>
    <name evidence="9" type="ORF">PV04_07122</name>
</gene>
<dbReference type="Pfam" id="PF00172">
    <property type="entry name" value="Zn_clus"/>
    <property type="match status" value="1"/>
</dbReference>
<dbReference type="PANTHER" id="PTHR47171:SF3">
    <property type="entry name" value="FARA-RELATED"/>
    <property type="match status" value="1"/>
</dbReference>
<dbReference type="InterPro" id="IPR036864">
    <property type="entry name" value="Zn2-C6_fun-type_DNA-bd_sf"/>
</dbReference>
<dbReference type="GO" id="GO:0000981">
    <property type="term" value="F:DNA-binding transcription factor activity, RNA polymerase II-specific"/>
    <property type="evidence" value="ECO:0007669"/>
    <property type="project" value="InterPro"/>
</dbReference>
<accession>A0A0D2E0M0</accession>
<keyword evidence="5" id="KW-0804">Transcription</keyword>
<dbReference type="Pfam" id="PF04082">
    <property type="entry name" value="Fungal_trans"/>
    <property type="match status" value="1"/>
</dbReference>
<organism evidence="9 10">
    <name type="scientific">Phialophora macrospora</name>
    <dbReference type="NCBI Taxonomy" id="1851006"/>
    <lineage>
        <taxon>Eukaryota</taxon>
        <taxon>Fungi</taxon>
        <taxon>Dikarya</taxon>
        <taxon>Ascomycota</taxon>
        <taxon>Pezizomycotina</taxon>
        <taxon>Eurotiomycetes</taxon>
        <taxon>Chaetothyriomycetidae</taxon>
        <taxon>Chaetothyriales</taxon>
        <taxon>Herpotrichiellaceae</taxon>
        <taxon>Phialophora</taxon>
    </lineage>
</organism>
<dbReference type="AlphaFoldDB" id="A0A0D2E0M0"/>
<keyword evidence="3" id="KW-0805">Transcription regulation</keyword>
<dbReference type="SMART" id="SM00906">
    <property type="entry name" value="Fungal_trans"/>
    <property type="match status" value="1"/>
</dbReference>
<feature type="region of interest" description="Disordered" evidence="7">
    <location>
        <begin position="63"/>
        <end position="84"/>
    </location>
</feature>
<keyword evidence="1" id="KW-0479">Metal-binding</keyword>
<dbReference type="GO" id="GO:0003677">
    <property type="term" value="F:DNA binding"/>
    <property type="evidence" value="ECO:0007669"/>
    <property type="project" value="UniProtKB-KW"/>
</dbReference>
<keyword evidence="10" id="KW-1185">Reference proteome</keyword>
<name>A0A0D2E0M0_9EURO</name>
<dbReference type="InterPro" id="IPR052073">
    <property type="entry name" value="Amide_Lactam_Regulators"/>
</dbReference>
<dbReference type="Gene3D" id="4.10.240.10">
    <property type="entry name" value="Zn(2)-C6 fungal-type DNA-binding domain"/>
    <property type="match status" value="1"/>
</dbReference>
<proteinExistence type="predicted"/>
<protein>
    <recommendedName>
        <fullName evidence="8">Zn(2)-C6 fungal-type domain-containing protein</fullName>
    </recommendedName>
</protein>
<evidence type="ECO:0000256" key="6">
    <source>
        <dbReference type="ARBA" id="ARBA00023242"/>
    </source>
</evidence>
<dbReference type="PANTHER" id="PTHR47171">
    <property type="entry name" value="FARA-RELATED"/>
    <property type="match status" value="1"/>
</dbReference>
<feature type="compositionally biased region" description="Polar residues" evidence="7">
    <location>
        <begin position="616"/>
        <end position="633"/>
    </location>
</feature>
<feature type="domain" description="Zn(2)-C6 fungal-type" evidence="8">
    <location>
        <begin position="18"/>
        <end position="48"/>
    </location>
</feature>
<evidence type="ECO:0000256" key="4">
    <source>
        <dbReference type="ARBA" id="ARBA00023125"/>
    </source>
</evidence>
<keyword evidence="4" id="KW-0238">DNA-binding</keyword>
<dbReference type="PROSITE" id="PS50048">
    <property type="entry name" value="ZN2_CY6_FUNGAL_2"/>
    <property type="match status" value="1"/>
</dbReference>
<evidence type="ECO:0000313" key="9">
    <source>
        <dbReference type="EMBL" id="KIW67907.1"/>
    </source>
</evidence>
<dbReference type="InterPro" id="IPR001138">
    <property type="entry name" value="Zn2Cys6_DnaBD"/>
</dbReference>
<keyword evidence="2" id="KW-0862">Zinc</keyword>
<evidence type="ECO:0000256" key="7">
    <source>
        <dbReference type="SAM" id="MobiDB-lite"/>
    </source>
</evidence>
<evidence type="ECO:0000256" key="2">
    <source>
        <dbReference type="ARBA" id="ARBA00022833"/>
    </source>
</evidence>
<reference evidence="9 10" key="1">
    <citation type="submission" date="2015-01" db="EMBL/GenBank/DDBJ databases">
        <title>The Genome Sequence of Capronia semiimmersa CBS27337.</title>
        <authorList>
            <consortium name="The Broad Institute Genomics Platform"/>
            <person name="Cuomo C."/>
            <person name="de Hoog S."/>
            <person name="Gorbushina A."/>
            <person name="Stielow B."/>
            <person name="Teixiera M."/>
            <person name="Abouelleil A."/>
            <person name="Chapman S.B."/>
            <person name="Priest M."/>
            <person name="Young S.K."/>
            <person name="Wortman J."/>
            <person name="Nusbaum C."/>
            <person name="Birren B."/>
        </authorList>
    </citation>
    <scope>NUCLEOTIDE SEQUENCE [LARGE SCALE GENOMIC DNA]</scope>
    <source>
        <strain evidence="9 10">CBS 27337</strain>
    </source>
</reference>
<evidence type="ECO:0000259" key="8">
    <source>
        <dbReference type="PROSITE" id="PS50048"/>
    </source>
</evidence>
<evidence type="ECO:0000256" key="1">
    <source>
        <dbReference type="ARBA" id="ARBA00022723"/>
    </source>
</evidence>
<evidence type="ECO:0000313" key="10">
    <source>
        <dbReference type="Proteomes" id="UP000054266"/>
    </source>
</evidence>
<dbReference type="STRING" id="5601.A0A0D2E0M0"/>
<dbReference type="GO" id="GO:0008270">
    <property type="term" value="F:zinc ion binding"/>
    <property type="evidence" value="ECO:0007669"/>
    <property type="project" value="InterPro"/>
</dbReference>
<dbReference type="SMART" id="SM00066">
    <property type="entry name" value="GAL4"/>
    <property type="match status" value="1"/>
</dbReference>
<feature type="region of interest" description="Disordered" evidence="7">
    <location>
        <begin position="612"/>
        <end position="637"/>
    </location>
</feature>
<evidence type="ECO:0000256" key="5">
    <source>
        <dbReference type="ARBA" id="ARBA00023163"/>
    </source>
</evidence>
<dbReference type="Proteomes" id="UP000054266">
    <property type="component" value="Unassembled WGS sequence"/>
</dbReference>
<dbReference type="CDD" id="cd12148">
    <property type="entry name" value="fungal_TF_MHR"/>
    <property type="match status" value="1"/>
</dbReference>
<feature type="compositionally biased region" description="Low complexity" evidence="7">
    <location>
        <begin position="68"/>
        <end position="84"/>
    </location>
</feature>
<dbReference type="GO" id="GO:0006351">
    <property type="term" value="P:DNA-templated transcription"/>
    <property type="evidence" value="ECO:0007669"/>
    <property type="project" value="InterPro"/>
</dbReference>
<dbReference type="InterPro" id="IPR007219">
    <property type="entry name" value="XnlR_reg_dom"/>
</dbReference>
<dbReference type="SUPFAM" id="SSF57701">
    <property type="entry name" value="Zn2/Cys6 DNA-binding domain"/>
    <property type="match status" value="1"/>
</dbReference>
<dbReference type="EMBL" id="KN846959">
    <property type="protein sequence ID" value="KIW67907.1"/>
    <property type="molecule type" value="Genomic_DNA"/>
</dbReference>
<evidence type="ECO:0000256" key="3">
    <source>
        <dbReference type="ARBA" id="ARBA00023015"/>
    </source>
</evidence>
<keyword evidence="6" id="KW-0539">Nucleus</keyword>
<sequence>MPTSQRPGRTGSKNTTAACTGCHLRKVRCDLSTRGHPCTRCEDSGLPCDRLQRRRRPIRAVETSSLMASSSGNGAHSSSPSIPALEHAPNVAAAAAFEEIRARYCSLGEGDNPHRIEISADGFGDISKEASILVDFVAQDFSLGAISDYQVTFNDNYTTVARLLANEFGRGFKSDVYHYRDAPFFKRSHGGIPRSLARSELAVLDMYGSFILPSPEVADSFIAAFFDRVHATVPILDRSGFLKHYSASPKPSNMSLLLVHSVLLSGSTTFEHPNLKLPHGEVSWRLYGRAKALVENRFEQDRLVLVQSHLLFSTFVSDSCDDTLQNMWLCLGQAVRIAQGLGMHRALGKANASEPMRRQWKRIWWSLFVHDTLCSFEWGRPRAINLADCDVEMLTDADFQPEYPGSLPSAEHTRFFLELVNLCLIISSWLDLLRPWHDRQSGRGNNLDRNSRALALLSELQQWHKGIPTTLQAPKHPSGVGKGSGFTLWTATLHITYQAALLRFCTLLPEGEETMFKAATEISHVCEDLDRQDLLGSLWNFGIHEFDLAMVLHARQANSADPATSRTGMRNLQRGLPWARKLGSRSSVAQQAQMFYEDLIKKINKRGVHPAVAANKQRTSTLNDNPRTPQTPSGPVAAGDDVVNGGAVEGAATNGSIEAEPFEEATVQSSAGSNAHTDWAPEMYFTDPLFQAQMMAHDGNASWGWAMYYDQAQFQHQQQFPRLD</sequence>